<evidence type="ECO:0000313" key="12">
    <source>
        <dbReference type="EMBL" id="QBJ01330.1"/>
    </source>
</evidence>
<keyword evidence="3" id="KW-1165">Clathrin-mediated endocytosis of virus by host</keyword>
<name>A0A513Q7Y1_PASV1</name>
<evidence type="ECO:0000256" key="9">
    <source>
        <dbReference type="ARBA" id="ARBA00045703"/>
    </source>
</evidence>
<organismHost>
    <name type="scientific">Sus scrofa</name>
    <name type="common">Pig</name>
    <dbReference type="NCBI Taxonomy" id="9823"/>
</organismHost>
<keyword evidence="8" id="KW-1160">Virus entry into host cell</keyword>
<dbReference type="Gene3D" id="2.60.120.20">
    <property type="match status" value="1"/>
</dbReference>
<evidence type="ECO:0000256" key="5">
    <source>
        <dbReference type="ARBA" id="ARBA00022844"/>
    </source>
</evidence>
<evidence type="ECO:0000256" key="3">
    <source>
        <dbReference type="ARBA" id="ARBA00022570"/>
    </source>
</evidence>
<dbReference type="EMBL" id="MK378479">
    <property type="protein sequence ID" value="QBJ01330.1"/>
    <property type="molecule type" value="Genomic_RNA"/>
</dbReference>
<reference evidence="12" key="1">
    <citation type="submission" date="2018-12" db="EMBL/GenBank/DDBJ databases">
        <title>A reference catalog of porcine virome.</title>
        <authorList>
            <person name="He B."/>
            <person name="Tu C."/>
        </authorList>
    </citation>
    <scope>NUCLEOTIDE SEQUENCE</scope>
    <source>
        <strain evidence="12">PoAstV_VIRES_GX03_C7</strain>
    </source>
</reference>
<feature type="compositionally biased region" description="Basic residues" evidence="10">
    <location>
        <begin position="35"/>
        <end position="45"/>
    </location>
</feature>
<comment type="subcellular location">
    <subcellularLocation>
        <location evidence="1">Virion</location>
    </subcellularLocation>
</comment>
<dbReference type="Pfam" id="PF03115">
    <property type="entry name" value="Astro_capsid_N"/>
    <property type="match status" value="1"/>
</dbReference>
<evidence type="ECO:0000256" key="1">
    <source>
        <dbReference type="ARBA" id="ARBA00004328"/>
    </source>
</evidence>
<proteinExistence type="predicted"/>
<evidence type="ECO:0000259" key="11">
    <source>
        <dbReference type="Pfam" id="PF03115"/>
    </source>
</evidence>
<feature type="region of interest" description="Disordered" evidence="10">
    <location>
        <begin position="1"/>
        <end position="68"/>
    </location>
</feature>
<evidence type="ECO:0000256" key="4">
    <source>
        <dbReference type="ARBA" id="ARBA00022595"/>
    </source>
</evidence>
<sequence>MASRQRKSQPRNTTNIVVRNGAAANQAGTPSRATGNRRRRNRRRPQQTVVRVLSNKSQGRRRNPRAQGFGNRMVVQKIVTTLGTVGSNGSGSIETELAVLLNPSTMKETTGSNTYGPVQIYASTYSLFSIRSLKLHLKPLVGGSAVSGTVVRASWNPTSTPSQMSWSALGARKHSDTTPGCEGRFILSAKDLKGPKDGWHRTNTKGEPMLSFAGSLEIHTFGETRSTYQNGQFTGGLFLAELEVVWAFKDYAQQPGLVNLLKGDSTGNTTVSTDQDGKLILSTPSTSRLARAARTTTASEIIWMVTDAIVQTAASGFPPPFSWLIKGGWWFLKRIAGAPSRSGTEQFTIYASINDARANVPCISSSLNASPISIGQLHFQQITPGNTGIGDDIPSMRAIDFDPTQSESPTQCYVTSSTMIKLGTEQVIPSACVWYNKNGGQNHAQGIGFKFGNTKVATFNIHKVAVTTNAGPIDPSMFPNTVPFYLFTTQEWDLGRAVASSYHKIQEPNDIWVSNVLFYVDTARKHPYDGLWNTTSVTYPTGKHLTATIATTSASNSRLTVNLEQGGWYIAQFVIQGIITGQYSVGDNVIAIYWERCVTQGSHTFTPNAVGSSVGSLPTYMSAPQLTPFTTTTITSDASIRSRELVPVSDLEPSFGCDDSFEFPPPPTEEDPNDEGDEFEDPEDDDDEELELGPDDHYSDPPLSRLVVRPEAQLLYENLAAQFPDRVARLAVNQLHPSDEYSSFTELYHDALADGLSPRAARAQALGL</sequence>
<feature type="compositionally biased region" description="Polar residues" evidence="10">
    <location>
        <begin position="46"/>
        <end position="57"/>
    </location>
</feature>
<organism evidence="12">
    <name type="scientific">Porcine astrovirus 1</name>
    <name type="common">PAstV-1</name>
    <dbReference type="NCBI Taxonomy" id="1239567"/>
    <lineage>
        <taxon>Viruses</taxon>
        <taxon>Riboviria</taxon>
        <taxon>Orthornavirae</taxon>
        <taxon>Pisuviricota</taxon>
        <taxon>Stelpaviricetes</taxon>
        <taxon>Stellavirales</taxon>
        <taxon>Astroviridae</taxon>
        <taxon>Mamastrovirus</taxon>
        <taxon>Mamastrovirus suis</taxon>
    </lineage>
</organism>
<keyword evidence="2" id="KW-0167">Capsid protein</keyword>
<comment type="function">
    <text evidence="9">The capsid polyprotein VP90 self-assembles and undergoes a proteolytic cleavage by host caspases to yield the immature VP70 virion.</text>
</comment>
<dbReference type="InterPro" id="IPR029053">
    <property type="entry name" value="Viral_coat"/>
</dbReference>
<dbReference type="InterPro" id="IPR004337">
    <property type="entry name" value="Astro_capsid_N"/>
</dbReference>
<evidence type="ECO:0000256" key="6">
    <source>
        <dbReference type="ARBA" id="ARBA00022890"/>
    </source>
</evidence>
<protein>
    <submittedName>
        <fullName evidence="12">ORF2</fullName>
    </submittedName>
</protein>
<dbReference type="GO" id="GO:0039617">
    <property type="term" value="C:T=3 icosahedral viral capsid"/>
    <property type="evidence" value="ECO:0007669"/>
    <property type="project" value="UniProtKB-KW"/>
</dbReference>
<feature type="compositionally biased region" description="Acidic residues" evidence="10">
    <location>
        <begin position="668"/>
        <end position="693"/>
    </location>
</feature>
<feature type="region of interest" description="Disordered" evidence="10">
    <location>
        <begin position="656"/>
        <end position="703"/>
    </location>
</feature>
<keyword evidence="4" id="KW-1162">Viral penetration into host cytoplasm</keyword>
<evidence type="ECO:0000256" key="2">
    <source>
        <dbReference type="ARBA" id="ARBA00022561"/>
    </source>
</evidence>
<evidence type="ECO:0000256" key="10">
    <source>
        <dbReference type="SAM" id="MobiDB-lite"/>
    </source>
</evidence>
<evidence type="ECO:0000256" key="7">
    <source>
        <dbReference type="ARBA" id="ARBA00023060"/>
    </source>
</evidence>
<keyword evidence="5" id="KW-0946">Virion</keyword>
<feature type="domain" description="Astrovirus capsid protein inner core" evidence="11">
    <location>
        <begin position="36"/>
        <end position="251"/>
    </location>
</feature>
<evidence type="ECO:0000256" key="8">
    <source>
        <dbReference type="ARBA" id="ARBA00023296"/>
    </source>
</evidence>
<keyword evidence="7" id="KW-1142">T=3 icosahedral capsid protein</keyword>
<accession>A0A513Q7Y1</accession>
<dbReference type="GO" id="GO:0075512">
    <property type="term" value="P:clathrin-dependent endocytosis of virus by host cell"/>
    <property type="evidence" value="ECO:0007669"/>
    <property type="project" value="UniProtKB-KW"/>
</dbReference>
<keyword evidence="6" id="KW-1164">Virus endocytosis by host</keyword>